<dbReference type="Proteomes" id="UP000199320">
    <property type="component" value="Unassembled WGS sequence"/>
</dbReference>
<evidence type="ECO:0000256" key="1">
    <source>
        <dbReference type="SAM" id="Phobius"/>
    </source>
</evidence>
<feature type="transmembrane region" description="Helical" evidence="1">
    <location>
        <begin position="43"/>
        <end position="64"/>
    </location>
</feature>
<keyword evidence="1" id="KW-0812">Transmembrane</keyword>
<feature type="transmembrane region" description="Helical" evidence="1">
    <location>
        <begin position="15"/>
        <end position="37"/>
    </location>
</feature>
<evidence type="ECO:0000313" key="5">
    <source>
        <dbReference type="Proteomes" id="UP000324021"/>
    </source>
</evidence>
<proteinExistence type="predicted"/>
<organism evidence="2 5">
    <name type="scientific">Natrinema hispanicum</name>
    <dbReference type="NCBI Taxonomy" id="392421"/>
    <lineage>
        <taxon>Archaea</taxon>
        <taxon>Methanobacteriati</taxon>
        <taxon>Methanobacteriota</taxon>
        <taxon>Stenosarchaea group</taxon>
        <taxon>Halobacteria</taxon>
        <taxon>Halobacteriales</taxon>
        <taxon>Natrialbaceae</taxon>
        <taxon>Natrinema</taxon>
    </lineage>
</organism>
<accession>A0A1G6X335</accession>
<dbReference type="AlphaFoldDB" id="A0A1G6X335"/>
<evidence type="ECO:0000313" key="3">
    <source>
        <dbReference type="EMBL" id="SEU07327.1"/>
    </source>
</evidence>
<dbReference type="EMBL" id="FMZP01000042">
    <property type="protein sequence ID" value="SDD71685.1"/>
    <property type="molecule type" value="Genomic_DNA"/>
</dbReference>
<protein>
    <submittedName>
        <fullName evidence="2">Uncharacterized protein</fullName>
    </submittedName>
</protein>
<evidence type="ECO:0000313" key="2">
    <source>
        <dbReference type="EMBL" id="SDD71685.1"/>
    </source>
</evidence>
<reference evidence="3" key="2">
    <citation type="submission" date="2016-10" db="EMBL/GenBank/DDBJ databases">
        <authorList>
            <person name="de Groot N.N."/>
        </authorList>
    </citation>
    <scope>NUCLEOTIDE SEQUENCE [LARGE SCALE GENOMIC DNA]</scope>
    <source>
        <strain evidence="3">CDM_6</strain>
    </source>
</reference>
<gene>
    <name evidence="3" type="ORF">SAMN04488694_13713</name>
    <name evidence="2" type="ORF">SAMN05192552_104217</name>
</gene>
<name>A0A1G6X335_9EURY</name>
<keyword evidence="1" id="KW-1133">Transmembrane helix</keyword>
<dbReference type="EMBL" id="FOIC01000037">
    <property type="protein sequence ID" value="SEU07327.1"/>
    <property type="molecule type" value="Genomic_DNA"/>
</dbReference>
<reference evidence="4 5" key="1">
    <citation type="submission" date="2016-10" db="EMBL/GenBank/DDBJ databases">
        <authorList>
            <person name="Varghese N."/>
            <person name="Submissions S."/>
        </authorList>
    </citation>
    <scope>NUCLEOTIDE SEQUENCE [LARGE SCALE GENOMIC DNA]</scope>
    <source>
        <strain evidence="2 5">CDM_1</strain>
        <strain evidence="4">CDM_6</strain>
    </source>
</reference>
<evidence type="ECO:0000313" key="4">
    <source>
        <dbReference type="Proteomes" id="UP000199320"/>
    </source>
</evidence>
<keyword evidence="1" id="KW-0472">Membrane</keyword>
<dbReference type="Proteomes" id="UP000324021">
    <property type="component" value="Unassembled WGS sequence"/>
</dbReference>
<keyword evidence="4" id="KW-1185">Reference proteome</keyword>
<sequence length="82" mass="8776">MVADTLTALSQRNEAFWIGLGLLFTGALVSSFVQISNPPVGEILGILGVTVLAVRLLVGLYKILRTSVKAGRTGYQESKQNN</sequence>